<protein>
    <recommendedName>
        <fullName evidence="6">Ferredoxin oxidoreductase</fullName>
    </recommendedName>
</protein>
<dbReference type="AlphaFoldDB" id="A0A1G2FPC8"/>
<dbReference type="PANTHER" id="PTHR43088:SF1">
    <property type="entry name" value="SUBUNIT OF PYRUVATE:FLAVODOXIN OXIDOREDUCTASE"/>
    <property type="match status" value="1"/>
</dbReference>
<gene>
    <name evidence="4" type="ORF">A3B04_04000</name>
</gene>
<dbReference type="Gene3D" id="3.40.50.970">
    <property type="match status" value="1"/>
</dbReference>
<dbReference type="InterPro" id="IPR002880">
    <property type="entry name" value="Pyrv_Fd/Flavodoxin_OxRdtase_N"/>
</dbReference>
<dbReference type="CDD" id="cd07034">
    <property type="entry name" value="TPP_PYR_PFOR_IOR-alpha_like"/>
    <property type="match status" value="1"/>
</dbReference>
<dbReference type="GO" id="GO:0016491">
    <property type="term" value="F:oxidoreductase activity"/>
    <property type="evidence" value="ECO:0007669"/>
    <property type="project" value="UniProtKB-KW"/>
</dbReference>
<dbReference type="InterPro" id="IPR052368">
    <property type="entry name" value="2-oxoacid_oxidoreductase"/>
</dbReference>
<dbReference type="InterPro" id="IPR009014">
    <property type="entry name" value="Transketo_C/PFOR_II"/>
</dbReference>
<evidence type="ECO:0000256" key="1">
    <source>
        <dbReference type="ARBA" id="ARBA00023002"/>
    </source>
</evidence>
<evidence type="ECO:0000313" key="5">
    <source>
        <dbReference type="Proteomes" id="UP000177126"/>
    </source>
</evidence>
<proteinExistence type="predicted"/>
<dbReference type="Pfam" id="PF01855">
    <property type="entry name" value="POR_N"/>
    <property type="match status" value="1"/>
</dbReference>
<keyword evidence="1" id="KW-0560">Oxidoreductase</keyword>
<comment type="caution">
    <text evidence="4">The sequence shown here is derived from an EMBL/GenBank/DDBJ whole genome shotgun (WGS) entry which is preliminary data.</text>
</comment>
<evidence type="ECO:0000313" key="4">
    <source>
        <dbReference type="EMBL" id="OGZ39381.1"/>
    </source>
</evidence>
<sequence length="354" mass="38574">MKKENNKQKLFISGNEAAALGALDAGAQIMFGYPITPASEILESWIDEAQKNKQLKFLQTEDEIAAGFGVLGAVLGGVRAFTASAGPGHILLQDSLAMAEAMRLPFVGIMMQRGGPSTGTVNFSQQEVNLAAFGGNGDGLRIVYSAASVEEMYGLVKKGFASAWRWRFPTIILGDGYLGKMRTEVQLRRRALPAAKNNPILGARSDSTNLRNCYSSEKSLGEMLCQNIADWKKFETQIAESASFMTEGADILILAHGLVAAAAKDAVVELRRKNIKAGLWRPITLNPLDAPSLKKAIAGIKRIYIFESSLNQFARIIKYELFGSGIEIIERGRPAEGFMAEEMVALIMPDKHRE</sequence>
<name>A0A1G2FPC8_9BACT</name>
<dbReference type="SUPFAM" id="SSF52922">
    <property type="entry name" value="TK C-terminal domain-like"/>
    <property type="match status" value="1"/>
</dbReference>
<accession>A0A1G2FPC8</accession>
<evidence type="ECO:0000259" key="2">
    <source>
        <dbReference type="Pfam" id="PF01855"/>
    </source>
</evidence>
<dbReference type="Proteomes" id="UP000177126">
    <property type="component" value="Unassembled WGS sequence"/>
</dbReference>
<dbReference type="Gene3D" id="3.40.50.920">
    <property type="match status" value="1"/>
</dbReference>
<dbReference type="PANTHER" id="PTHR43088">
    <property type="entry name" value="SUBUNIT OF PYRUVATE:FLAVODOXIN OXIDOREDUCTASE-RELATED"/>
    <property type="match status" value="1"/>
</dbReference>
<organism evidence="4 5">
    <name type="scientific">Candidatus Portnoybacteria bacterium RIFCSPLOWO2_02_FULL_39_11</name>
    <dbReference type="NCBI Taxonomy" id="1802001"/>
    <lineage>
        <taxon>Bacteria</taxon>
        <taxon>Candidatus Portnoyibacteriota</taxon>
    </lineage>
</organism>
<evidence type="ECO:0000259" key="3">
    <source>
        <dbReference type="Pfam" id="PF17147"/>
    </source>
</evidence>
<evidence type="ECO:0008006" key="6">
    <source>
        <dbReference type="Google" id="ProtNLM"/>
    </source>
</evidence>
<feature type="domain" description="Pyruvate:ferredoxin oxidoreductase core" evidence="3">
    <location>
        <begin position="249"/>
        <end position="311"/>
    </location>
</feature>
<dbReference type="InterPro" id="IPR033412">
    <property type="entry name" value="PFOR_II"/>
</dbReference>
<dbReference type="SUPFAM" id="SSF52518">
    <property type="entry name" value="Thiamin diphosphate-binding fold (THDP-binding)"/>
    <property type="match status" value="1"/>
</dbReference>
<dbReference type="Pfam" id="PF17147">
    <property type="entry name" value="PFOR_II"/>
    <property type="match status" value="1"/>
</dbReference>
<reference evidence="4 5" key="1">
    <citation type="journal article" date="2016" name="Nat. Commun.">
        <title>Thousands of microbial genomes shed light on interconnected biogeochemical processes in an aquifer system.</title>
        <authorList>
            <person name="Anantharaman K."/>
            <person name="Brown C.T."/>
            <person name="Hug L.A."/>
            <person name="Sharon I."/>
            <person name="Castelle C.J."/>
            <person name="Probst A.J."/>
            <person name="Thomas B.C."/>
            <person name="Singh A."/>
            <person name="Wilkins M.J."/>
            <person name="Karaoz U."/>
            <person name="Brodie E.L."/>
            <person name="Williams K.H."/>
            <person name="Hubbard S.S."/>
            <person name="Banfield J.F."/>
        </authorList>
    </citation>
    <scope>NUCLEOTIDE SEQUENCE [LARGE SCALE GENOMIC DNA]</scope>
</reference>
<dbReference type="EMBL" id="MHNF01000061">
    <property type="protein sequence ID" value="OGZ39381.1"/>
    <property type="molecule type" value="Genomic_DNA"/>
</dbReference>
<feature type="domain" description="Pyruvate flavodoxin/ferredoxin oxidoreductase pyrimidine binding" evidence="2">
    <location>
        <begin position="21"/>
        <end position="191"/>
    </location>
</feature>
<dbReference type="InterPro" id="IPR029061">
    <property type="entry name" value="THDP-binding"/>
</dbReference>